<protein>
    <submittedName>
        <fullName evidence="1">DUF676-domain-containing protein</fullName>
    </submittedName>
</protein>
<evidence type="ECO:0000313" key="2">
    <source>
        <dbReference type="Proteomes" id="UP000814033"/>
    </source>
</evidence>
<accession>A0ACB8S4E2</accession>
<reference evidence="1" key="2">
    <citation type="journal article" date="2022" name="New Phytol.">
        <title>Evolutionary transition to the ectomycorrhizal habit in the genomes of a hyperdiverse lineage of mushroom-forming fungi.</title>
        <authorList>
            <person name="Looney B."/>
            <person name="Miyauchi S."/>
            <person name="Morin E."/>
            <person name="Drula E."/>
            <person name="Courty P.E."/>
            <person name="Kohler A."/>
            <person name="Kuo A."/>
            <person name="LaButti K."/>
            <person name="Pangilinan J."/>
            <person name="Lipzen A."/>
            <person name="Riley R."/>
            <person name="Andreopoulos W."/>
            <person name="He G."/>
            <person name="Johnson J."/>
            <person name="Nolan M."/>
            <person name="Tritt A."/>
            <person name="Barry K.W."/>
            <person name="Grigoriev I.V."/>
            <person name="Nagy L.G."/>
            <person name="Hibbett D."/>
            <person name="Henrissat B."/>
            <person name="Matheny P.B."/>
            <person name="Labbe J."/>
            <person name="Martin F.M."/>
        </authorList>
    </citation>
    <scope>NUCLEOTIDE SEQUENCE</scope>
    <source>
        <strain evidence="1">FP105234-sp</strain>
    </source>
</reference>
<gene>
    <name evidence="1" type="ORF">FA95DRAFT_421660</name>
</gene>
<comment type="caution">
    <text evidence="1">The sequence shown here is derived from an EMBL/GenBank/DDBJ whole genome shotgun (WGS) entry which is preliminary data.</text>
</comment>
<keyword evidence="2" id="KW-1185">Reference proteome</keyword>
<reference evidence="1" key="1">
    <citation type="submission" date="2021-02" db="EMBL/GenBank/DDBJ databases">
        <authorList>
            <consortium name="DOE Joint Genome Institute"/>
            <person name="Ahrendt S."/>
            <person name="Looney B.P."/>
            <person name="Miyauchi S."/>
            <person name="Morin E."/>
            <person name="Drula E."/>
            <person name="Courty P.E."/>
            <person name="Chicoki N."/>
            <person name="Fauchery L."/>
            <person name="Kohler A."/>
            <person name="Kuo A."/>
            <person name="Labutti K."/>
            <person name="Pangilinan J."/>
            <person name="Lipzen A."/>
            <person name="Riley R."/>
            <person name="Andreopoulos W."/>
            <person name="He G."/>
            <person name="Johnson J."/>
            <person name="Barry K.W."/>
            <person name="Grigoriev I.V."/>
            <person name="Nagy L."/>
            <person name="Hibbett D."/>
            <person name="Henrissat B."/>
            <person name="Matheny P.B."/>
            <person name="Labbe J."/>
            <person name="Martin F."/>
        </authorList>
    </citation>
    <scope>NUCLEOTIDE SEQUENCE</scope>
    <source>
        <strain evidence="1">FP105234-sp</strain>
    </source>
</reference>
<proteinExistence type="predicted"/>
<name>A0ACB8S4E2_9AGAM</name>
<dbReference type="Proteomes" id="UP000814033">
    <property type="component" value="Unassembled WGS sequence"/>
</dbReference>
<organism evidence="1 2">
    <name type="scientific">Auriscalpium vulgare</name>
    <dbReference type="NCBI Taxonomy" id="40419"/>
    <lineage>
        <taxon>Eukaryota</taxon>
        <taxon>Fungi</taxon>
        <taxon>Dikarya</taxon>
        <taxon>Basidiomycota</taxon>
        <taxon>Agaricomycotina</taxon>
        <taxon>Agaricomycetes</taxon>
        <taxon>Russulales</taxon>
        <taxon>Auriscalpiaceae</taxon>
        <taxon>Auriscalpium</taxon>
    </lineage>
</organism>
<evidence type="ECO:0000313" key="1">
    <source>
        <dbReference type="EMBL" id="KAI0051011.1"/>
    </source>
</evidence>
<sequence length="450" mass="50147">MSSSEVHLLVLIHGMWGNPSHLASMYRIFHEQRVIPQAGAGSFAEPRLHVLLAETNKDESTYDGIDWGAERVAKEVFDEIAKIEKDGQEKVTRFSVTGYSLGGLLARYLVGILKQRGTFETITPVNFNTIATPHIGLLTYPSFFSRLASYLGPKLLSRTGEQFYAVDKWSKHGRPLLEVMADPDRVFYQGLTQFKHIRIYANAVNDMTVPYITAAFETEDPFLNHVVDGLDIEYDEKYKPVVKSWSIPTAPPPPPPKPTVFTPAWFKSYTPPLPPRLQLPFPYNIAIIALVPILFPTFLTLIIIRLSLSSHSSRSRIKRLEAEGAASASERLAHIVGELEREMEDMVVDYVEDSAPTAPSTPADSDPAVADPVSASAKPHTKRLEAPRTSPAQRKMIAALNALPGLKKERVFIGDVRNSHATIIARDVQSFEFHRIGEGVLRHWADAFIA</sequence>
<dbReference type="EMBL" id="MU275856">
    <property type="protein sequence ID" value="KAI0051011.1"/>
    <property type="molecule type" value="Genomic_DNA"/>
</dbReference>